<proteinExistence type="predicted"/>
<accession>A0A916P966</accession>
<evidence type="ECO:0000313" key="2">
    <source>
        <dbReference type="EMBL" id="COZ66649.1"/>
    </source>
</evidence>
<sequence>MSSTKCRPDIRLPASRPCMSVNATMTVSTSPAATSRSNSVHANGGEPGPVTALPPTPWPLVNHL</sequence>
<feature type="compositionally biased region" description="Polar residues" evidence="1">
    <location>
        <begin position="21"/>
        <end position="41"/>
    </location>
</feature>
<comment type="caution">
    <text evidence="2">The sequence shown here is derived from an EMBL/GenBank/DDBJ whole genome shotgun (WGS) entry which is preliminary data.</text>
</comment>
<evidence type="ECO:0000256" key="1">
    <source>
        <dbReference type="SAM" id="MobiDB-lite"/>
    </source>
</evidence>
<dbReference type="EMBL" id="CSBK01002278">
    <property type="protein sequence ID" value="COZ66649.1"/>
    <property type="molecule type" value="Genomic_DNA"/>
</dbReference>
<dbReference type="Proteomes" id="UP000039021">
    <property type="component" value="Unassembled WGS sequence"/>
</dbReference>
<evidence type="ECO:0000313" key="3">
    <source>
        <dbReference type="Proteomes" id="UP000039021"/>
    </source>
</evidence>
<protein>
    <submittedName>
        <fullName evidence="2">Uncharacterized protein</fullName>
    </submittedName>
</protein>
<reference evidence="3" key="1">
    <citation type="submission" date="2015-03" db="EMBL/GenBank/DDBJ databases">
        <authorList>
            <consortium name="Pathogen Informatics"/>
        </authorList>
    </citation>
    <scope>NUCLEOTIDE SEQUENCE [LARGE SCALE GENOMIC DNA]</scope>
    <source>
        <strain evidence="3">N09902308</strain>
    </source>
</reference>
<dbReference type="AlphaFoldDB" id="A0A916P966"/>
<gene>
    <name evidence="2" type="ORF">ERS007739_04004</name>
</gene>
<organism evidence="2 3">
    <name type="scientific">Mycobacterium tuberculosis</name>
    <dbReference type="NCBI Taxonomy" id="1773"/>
    <lineage>
        <taxon>Bacteria</taxon>
        <taxon>Bacillati</taxon>
        <taxon>Actinomycetota</taxon>
        <taxon>Actinomycetes</taxon>
        <taxon>Mycobacteriales</taxon>
        <taxon>Mycobacteriaceae</taxon>
        <taxon>Mycobacterium</taxon>
        <taxon>Mycobacterium tuberculosis complex</taxon>
    </lineage>
</organism>
<name>A0A916P966_MYCTX</name>
<feature type="region of interest" description="Disordered" evidence="1">
    <location>
        <begin position="21"/>
        <end position="64"/>
    </location>
</feature>